<accession>A0AAV3YZB6</accession>
<sequence length="102" mass="11461">MYKRLLMQHDVEVVTGNTVPQDHTKLLTSAPIISASRSAVEDCTGDILVDRRFEQLVEPKNEEIDTEISSMHEMSIYREVAVGYIAGFVAIMVARRTNCSEC</sequence>
<dbReference type="Proteomes" id="UP000735302">
    <property type="component" value="Unassembled WGS sequence"/>
</dbReference>
<reference evidence="1 2" key="1">
    <citation type="journal article" date="2021" name="Elife">
        <title>Chloroplast acquisition without the gene transfer in kleptoplastic sea slugs, Plakobranchus ocellatus.</title>
        <authorList>
            <person name="Maeda T."/>
            <person name="Takahashi S."/>
            <person name="Yoshida T."/>
            <person name="Shimamura S."/>
            <person name="Takaki Y."/>
            <person name="Nagai Y."/>
            <person name="Toyoda A."/>
            <person name="Suzuki Y."/>
            <person name="Arimoto A."/>
            <person name="Ishii H."/>
            <person name="Satoh N."/>
            <person name="Nishiyama T."/>
            <person name="Hasebe M."/>
            <person name="Maruyama T."/>
            <person name="Minagawa J."/>
            <person name="Obokata J."/>
            <person name="Shigenobu S."/>
        </authorList>
    </citation>
    <scope>NUCLEOTIDE SEQUENCE [LARGE SCALE GENOMIC DNA]</scope>
</reference>
<evidence type="ECO:0000313" key="1">
    <source>
        <dbReference type="EMBL" id="GFN87113.1"/>
    </source>
</evidence>
<keyword evidence="2" id="KW-1185">Reference proteome</keyword>
<protein>
    <submittedName>
        <fullName evidence="1">Uncharacterized protein</fullName>
    </submittedName>
</protein>
<gene>
    <name evidence="1" type="ORF">PoB_001361900</name>
</gene>
<comment type="caution">
    <text evidence="1">The sequence shown here is derived from an EMBL/GenBank/DDBJ whole genome shotgun (WGS) entry which is preliminary data.</text>
</comment>
<evidence type="ECO:0000313" key="2">
    <source>
        <dbReference type="Proteomes" id="UP000735302"/>
    </source>
</evidence>
<dbReference type="AlphaFoldDB" id="A0AAV3YZB6"/>
<name>A0AAV3YZB6_9GAST</name>
<proteinExistence type="predicted"/>
<dbReference type="EMBL" id="BLXT01001660">
    <property type="protein sequence ID" value="GFN87113.1"/>
    <property type="molecule type" value="Genomic_DNA"/>
</dbReference>
<organism evidence="1 2">
    <name type="scientific">Plakobranchus ocellatus</name>
    <dbReference type="NCBI Taxonomy" id="259542"/>
    <lineage>
        <taxon>Eukaryota</taxon>
        <taxon>Metazoa</taxon>
        <taxon>Spiralia</taxon>
        <taxon>Lophotrochozoa</taxon>
        <taxon>Mollusca</taxon>
        <taxon>Gastropoda</taxon>
        <taxon>Heterobranchia</taxon>
        <taxon>Euthyneura</taxon>
        <taxon>Panpulmonata</taxon>
        <taxon>Sacoglossa</taxon>
        <taxon>Placobranchoidea</taxon>
        <taxon>Plakobranchidae</taxon>
        <taxon>Plakobranchus</taxon>
    </lineage>
</organism>